<proteinExistence type="inferred from homology"/>
<dbReference type="Proteomes" id="UP000182737">
    <property type="component" value="Unassembled WGS sequence"/>
</dbReference>
<dbReference type="OrthoDB" id="363709at2"/>
<keyword evidence="3" id="KW-1185">Reference proteome</keyword>
<dbReference type="Pfam" id="PF01312">
    <property type="entry name" value="Bac_export_2"/>
    <property type="match status" value="1"/>
</dbReference>
<dbReference type="EMBL" id="FORI01000007">
    <property type="protein sequence ID" value="SFI84788.1"/>
    <property type="molecule type" value="Genomic_DNA"/>
</dbReference>
<dbReference type="GO" id="GO:0009306">
    <property type="term" value="P:protein secretion"/>
    <property type="evidence" value="ECO:0007669"/>
    <property type="project" value="InterPro"/>
</dbReference>
<sequence length="366" mass="43714">MEKKTKTPERHFYNLLSAIGQSDVIIRDESNRFLGLYYDSKKKEAPYVICKESGTLSNCLYKYLKTADVLCVDDSLLTENLYDNFKEGEFITDAFYNWVAKIYADLRKYKDETKEPFHKRLNNDLTNQINLTEKKIYNRALKRFRKNELKYSNNKSCDVERILEEGFTAIPEFYKLKYEKSYNEKYEVAEYCLGTEVSNYNIEFCLFIFVSKKEDAIYVCTPAFTESFKIDEAGWALGLVGELTKTITHELIRSTEKYCREFEINLRLYEKAYTSMKNLLETNYQKTGIEYGLKSDTTVFEVYLRKQDKNSSMFFIVITCNEFLRDPEAFKKFISAPYKMRRWNFWCRERKYDQKKFDEKFQPEIS</sequence>
<evidence type="ECO:0000256" key="1">
    <source>
        <dbReference type="ARBA" id="ARBA00010690"/>
    </source>
</evidence>
<dbReference type="RefSeq" id="WP_074932173.1">
    <property type="nucleotide sequence ID" value="NZ_FORI01000007.1"/>
</dbReference>
<accession>A0A1I3LJ61</accession>
<dbReference type="AlphaFoldDB" id="A0A1I3LJ61"/>
<dbReference type="InterPro" id="IPR029025">
    <property type="entry name" value="T3SS_substrate_exporter_C"/>
</dbReference>
<name>A0A1I3LJ61_9SPIR</name>
<dbReference type="GO" id="GO:0016020">
    <property type="term" value="C:membrane"/>
    <property type="evidence" value="ECO:0007669"/>
    <property type="project" value="InterPro"/>
</dbReference>
<evidence type="ECO:0000313" key="3">
    <source>
        <dbReference type="Proteomes" id="UP000182737"/>
    </source>
</evidence>
<reference evidence="3" key="1">
    <citation type="submission" date="2016-10" db="EMBL/GenBank/DDBJ databases">
        <authorList>
            <person name="Varghese N."/>
            <person name="Submissions S."/>
        </authorList>
    </citation>
    <scope>NUCLEOTIDE SEQUENCE [LARGE SCALE GENOMIC DNA]</scope>
    <source>
        <strain evidence="3">XBD1002</strain>
    </source>
</reference>
<comment type="similarity">
    <text evidence="1">Belongs to the type III secretion exporter family.</text>
</comment>
<dbReference type="InterPro" id="IPR006135">
    <property type="entry name" value="T3SS_substrate_exporter"/>
</dbReference>
<dbReference type="SUPFAM" id="SSF160544">
    <property type="entry name" value="EscU C-terminal domain-like"/>
    <property type="match status" value="1"/>
</dbReference>
<protein>
    <submittedName>
        <fullName evidence="2">FlhB HrpN YscU SpaS Family</fullName>
    </submittedName>
</protein>
<gene>
    <name evidence="2" type="ORF">SAMN04487775_10716</name>
</gene>
<evidence type="ECO:0000313" key="2">
    <source>
        <dbReference type="EMBL" id="SFI84788.1"/>
    </source>
</evidence>
<organism evidence="2 3">
    <name type="scientific">Treponema bryantii</name>
    <dbReference type="NCBI Taxonomy" id="163"/>
    <lineage>
        <taxon>Bacteria</taxon>
        <taxon>Pseudomonadati</taxon>
        <taxon>Spirochaetota</taxon>
        <taxon>Spirochaetia</taxon>
        <taxon>Spirochaetales</taxon>
        <taxon>Treponemataceae</taxon>
        <taxon>Treponema</taxon>
    </lineage>
</organism>
<dbReference type="Gene3D" id="3.40.1690.10">
    <property type="entry name" value="secretion proteins EscU"/>
    <property type="match status" value="1"/>
</dbReference>